<keyword evidence="2" id="KW-0012">Acyltransferase</keyword>
<dbReference type="InterPro" id="IPR016181">
    <property type="entry name" value="Acyl_CoA_acyltransferase"/>
</dbReference>
<dbReference type="EMBL" id="NAJM01000019">
    <property type="protein sequence ID" value="RVX71047.1"/>
    <property type="molecule type" value="Genomic_DNA"/>
</dbReference>
<comment type="caution">
    <text evidence="5">The sequence shown here is derived from an EMBL/GenBank/DDBJ whole genome shotgun (WGS) entry which is preliminary data.</text>
</comment>
<sequence length="259" mass="29233">MPQTNLLSFFSRPKQDPPATPVQEEQVLKTEHTPEPLENQAEDKGNEQKTPQITNTSNTNETSSKKPKPSILSQVHDHLSSNNLTQPVTIPHLPHALIVPLSPSQLPSIQRLTSTTLPIRYSDSFFREPLDDTTLSQLTRVVLYSSEPVGWMRCRLEPASPTTTGAANQPQLHQIYIQALALLAPYRGLGLATILLDTVLSTPVAKDETTVSVYAHVWEKNEDALEWYEKRGFCRVLLVQRYYRRLNPGGAWIVRRELH</sequence>
<dbReference type="CDD" id="cd04301">
    <property type="entry name" value="NAT_SF"/>
    <property type="match status" value="1"/>
</dbReference>
<gene>
    <name evidence="5" type="ORF">B0A52_03412</name>
</gene>
<evidence type="ECO:0000256" key="3">
    <source>
        <dbReference type="SAM" id="MobiDB-lite"/>
    </source>
</evidence>
<name>A0A438N5M8_EXOME</name>
<reference evidence="5 6" key="1">
    <citation type="submission" date="2017-03" db="EMBL/GenBank/DDBJ databases">
        <title>Genomes of endolithic fungi from Antarctica.</title>
        <authorList>
            <person name="Coleine C."/>
            <person name="Masonjones S."/>
            <person name="Stajich J.E."/>
        </authorList>
    </citation>
    <scope>NUCLEOTIDE SEQUENCE [LARGE SCALE GENOMIC DNA]</scope>
    <source>
        <strain evidence="5 6">CCFEE 6314</strain>
    </source>
</reference>
<dbReference type="OrthoDB" id="47374at2759"/>
<evidence type="ECO:0000313" key="6">
    <source>
        <dbReference type="Proteomes" id="UP000288859"/>
    </source>
</evidence>
<dbReference type="Proteomes" id="UP000288859">
    <property type="component" value="Unassembled WGS sequence"/>
</dbReference>
<dbReference type="VEuPathDB" id="FungiDB:PV10_06030"/>
<dbReference type="PANTHER" id="PTHR42919:SF8">
    <property type="entry name" value="N-ALPHA-ACETYLTRANSFERASE 50"/>
    <property type="match status" value="1"/>
</dbReference>
<dbReference type="PROSITE" id="PS51186">
    <property type="entry name" value="GNAT"/>
    <property type="match status" value="1"/>
</dbReference>
<evidence type="ECO:0000313" key="5">
    <source>
        <dbReference type="EMBL" id="RVX71047.1"/>
    </source>
</evidence>
<feature type="region of interest" description="Disordered" evidence="3">
    <location>
        <begin position="1"/>
        <end position="72"/>
    </location>
</feature>
<dbReference type="GO" id="GO:0007064">
    <property type="term" value="P:mitotic sister chromatid cohesion"/>
    <property type="evidence" value="ECO:0007669"/>
    <property type="project" value="TreeGrafter"/>
</dbReference>
<feature type="compositionally biased region" description="Basic and acidic residues" evidence="3">
    <location>
        <begin position="26"/>
        <end position="47"/>
    </location>
</feature>
<dbReference type="SUPFAM" id="SSF55729">
    <property type="entry name" value="Acyl-CoA N-acyltransferases (Nat)"/>
    <property type="match status" value="1"/>
</dbReference>
<evidence type="ECO:0000256" key="1">
    <source>
        <dbReference type="ARBA" id="ARBA00022679"/>
    </source>
</evidence>
<protein>
    <recommendedName>
        <fullName evidence="4">N-acetyltransferase domain-containing protein</fullName>
    </recommendedName>
</protein>
<proteinExistence type="predicted"/>
<feature type="domain" description="N-acetyltransferase" evidence="4">
    <location>
        <begin position="96"/>
        <end position="259"/>
    </location>
</feature>
<dbReference type="AlphaFoldDB" id="A0A438N5M8"/>
<evidence type="ECO:0000259" key="4">
    <source>
        <dbReference type="PROSITE" id="PS51186"/>
    </source>
</evidence>
<dbReference type="PANTHER" id="PTHR42919">
    <property type="entry name" value="N-ALPHA-ACETYLTRANSFERASE"/>
    <property type="match status" value="1"/>
</dbReference>
<dbReference type="Pfam" id="PF00583">
    <property type="entry name" value="Acetyltransf_1"/>
    <property type="match status" value="1"/>
</dbReference>
<dbReference type="InterPro" id="IPR051556">
    <property type="entry name" value="N-term/lysine_N-AcTrnsfr"/>
</dbReference>
<evidence type="ECO:0000256" key="2">
    <source>
        <dbReference type="ARBA" id="ARBA00023315"/>
    </source>
</evidence>
<accession>A0A438N5M8</accession>
<organism evidence="5 6">
    <name type="scientific">Exophiala mesophila</name>
    <name type="common">Black yeast-like fungus</name>
    <dbReference type="NCBI Taxonomy" id="212818"/>
    <lineage>
        <taxon>Eukaryota</taxon>
        <taxon>Fungi</taxon>
        <taxon>Dikarya</taxon>
        <taxon>Ascomycota</taxon>
        <taxon>Pezizomycotina</taxon>
        <taxon>Eurotiomycetes</taxon>
        <taxon>Chaetothyriomycetidae</taxon>
        <taxon>Chaetothyriales</taxon>
        <taxon>Herpotrichiellaceae</taxon>
        <taxon>Exophiala</taxon>
    </lineage>
</organism>
<dbReference type="Gene3D" id="3.40.630.30">
    <property type="match status" value="1"/>
</dbReference>
<dbReference type="GO" id="GO:0031415">
    <property type="term" value="C:NatA complex"/>
    <property type="evidence" value="ECO:0007669"/>
    <property type="project" value="TreeGrafter"/>
</dbReference>
<dbReference type="InterPro" id="IPR000182">
    <property type="entry name" value="GNAT_dom"/>
</dbReference>
<dbReference type="GO" id="GO:0016747">
    <property type="term" value="F:acyltransferase activity, transferring groups other than amino-acyl groups"/>
    <property type="evidence" value="ECO:0007669"/>
    <property type="project" value="InterPro"/>
</dbReference>
<keyword evidence="1" id="KW-0808">Transferase</keyword>